<evidence type="ECO:0000313" key="2">
    <source>
        <dbReference type="EMBL" id="MDB2293954.1"/>
    </source>
</evidence>
<accession>A0ABT4Z7A7</accession>
<dbReference type="RefSeq" id="WP_271904086.1">
    <property type="nucleotide sequence ID" value="NZ_JAQLTX010000008.1"/>
</dbReference>
<keyword evidence="1" id="KW-1133">Transmembrane helix</keyword>
<reference evidence="2 3" key="1">
    <citation type="submission" date="2023-01" db="EMBL/GenBank/DDBJ databases">
        <title>Halorubrum ezzemoulense from Santa Pola, Spain.</title>
        <authorList>
            <person name="Feng Y."/>
            <person name="Louyakis A.S."/>
            <person name="Gogarten J.P."/>
        </authorList>
    </citation>
    <scope>NUCLEOTIDE SEQUENCE [LARGE SCALE GENOMIC DNA]</scope>
    <source>
        <strain evidence="2 3">AMM015</strain>
    </source>
</reference>
<protein>
    <recommendedName>
        <fullName evidence="4">Twin-arginine translocation signal domain-containing protein</fullName>
    </recommendedName>
</protein>
<sequence>MCDPSRRQFLRSGGLIGLIGLAGCTSVPFVGTLGFRLRNYTDEAYEARIEIRVTGRSDFEKTYDLPSVSGADPYVHTESTAISNVPKGMSYSVSLFLDGTEVETLTATMDCVGRDEQQIDEEIDINIGFGGNDTVKMADTQC</sequence>
<evidence type="ECO:0000313" key="3">
    <source>
        <dbReference type="Proteomes" id="UP001210528"/>
    </source>
</evidence>
<organism evidence="2 3">
    <name type="scientific">Halorubrum ezzemoulense</name>
    <name type="common">Halorubrum chaoviator</name>
    <dbReference type="NCBI Taxonomy" id="337243"/>
    <lineage>
        <taxon>Archaea</taxon>
        <taxon>Methanobacteriati</taxon>
        <taxon>Methanobacteriota</taxon>
        <taxon>Stenosarchaea group</taxon>
        <taxon>Halobacteria</taxon>
        <taxon>Halobacteriales</taxon>
        <taxon>Haloferacaceae</taxon>
        <taxon>Halorubrum</taxon>
    </lineage>
</organism>
<comment type="caution">
    <text evidence="2">The sequence shown here is derived from an EMBL/GenBank/DDBJ whole genome shotgun (WGS) entry which is preliminary data.</text>
</comment>
<dbReference type="PROSITE" id="PS51318">
    <property type="entry name" value="TAT"/>
    <property type="match status" value="1"/>
</dbReference>
<dbReference type="Proteomes" id="UP001210528">
    <property type="component" value="Unassembled WGS sequence"/>
</dbReference>
<keyword evidence="3" id="KW-1185">Reference proteome</keyword>
<keyword evidence="1" id="KW-0812">Transmembrane</keyword>
<gene>
    <name evidence="2" type="ORF">PM085_17100</name>
</gene>
<dbReference type="PROSITE" id="PS51257">
    <property type="entry name" value="PROKAR_LIPOPROTEIN"/>
    <property type="match status" value="1"/>
</dbReference>
<evidence type="ECO:0000256" key="1">
    <source>
        <dbReference type="SAM" id="Phobius"/>
    </source>
</evidence>
<name>A0ABT4Z7A7_HALEZ</name>
<dbReference type="EMBL" id="JAQLUK010000041">
    <property type="protein sequence ID" value="MDB2293954.1"/>
    <property type="molecule type" value="Genomic_DNA"/>
</dbReference>
<feature type="transmembrane region" description="Helical" evidence="1">
    <location>
        <begin position="12"/>
        <end position="35"/>
    </location>
</feature>
<proteinExistence type="predicted"/>
<dbReference type="InterPro" id="IPR006311">
    <property type="entry name" value="TAT_signal"/>
</dbReference>
<evidence type="ECO:0008006" key="4">
    <source>
        <dbReference type="Google" id="ProtNLM"/>
    </source>
</evidence>
<keyword evidence="1" id="KW-0472">Membrane</keyword>